<name>A0AAW0DX55_9AGAR</name>
<gene>
    <name evidence="6" type="ORF">VNI00_002742</name>
</gene>
<dbReference type="PANTHER" id="PTHR13408:SF0">
    <property type="entry name" value="DNA-DIRECTED RNA POLYMERASE III SUBUNIT RPC4"/>
    <property type="match status" value="1"/>
</dbReference>
<evidence type="ECO:0000256" key="1">
    <source>
        <dbReference type="ARBA" id="ARBA00004123"/>
    </source>
</evidence>
<keyword evidence="2" id="KW-0240">DNA-directed RNA polymerase</keyword>
<evidence type="ECO:0000256" key="3">
    <source>
        <dbReference type="ARBA" id="ARBA00023163"/>
    </source>
</evidence>
<feature type="compositionally biased region" description="Low complexity" evidence="5">
    <location>
        <begin position="267"/>
        <end position="282"/>
    </location>
</feature>
<dbReference type="InterPro" id="IPR007811">
    <property type="entry name" value="RPC4"/>
</dbReference>
<sequence length="409" mass="43686">MSGAPSGSGNGNSESNQKPKAISSLAKRPEVTRQGTQKLKFVPTLPARRKKEEVKPEPQPETVPQATSGRGRGRGSSTNDGRGRGRGAPRPPQEMIASGPFAMGPAMAGGGVRRSVPRSNFTPIPIPSKGEHSSLGAGLTHTAAPTIKVEDGKGKGKALDEEDVYSDPDDGVEILDMENVQRVDYMAPDVLKEVRNTPKLKKEDPDQAGGVDLANAIDLSESEEEEEMEDIIEDFSQQQIEVPDDPTLKQDRLYFFQFPSPFPSFELKSSELSTTSEPSTSSGTKRVSFAADVKQEPSQATSQSTPEQKTQPVAAIDGIIGKLEVYRSGAVKMRLANGIVLDVTAGTQPSFLQHAVTVDTGESKMTVLGEINKHFVVAPNVDALLASMETSATGSDSIPDDGLIRMDES</sequence>
<organism evidence="6 7">
    <name type="scientific">Paramarasmius palmivorus</name>
    <dbReference type="NCBI Taxonomy" id="297713"/>
    <lineage>
        <taxon>Eukaryota</taxon>
        <taxon>Fungi</taxon>
        <taxon>Dikarya</taxon>
        <taxon>Basidiomycota</taxon>
        <taxon>Agaricomycotina</taxon>
        <taxon>Agaricomycetes</taxon>
        <taxon>Agaricomycetidae</taxon>
        <taxon>Agaricales</taxon>
        <taxon>Marasmiineae</taxon>
        <taxon>Marasmiaceae</taxon>
        <taxon>Paramarasmius</taxon>
    </lineage>
</organism>
<evidence type="ECO:0000256" key="2">
    <source>
        <dbReference type="ARBA" id="ARBA00022478"/>
    </source>
</evidence>
<dbReference type="AlphaFoldDB" id="A0AAW0DX55"/>
<feature type="compositionally biased region" description="Low complexity" evidence="5">
    <location>
        <begin position="60"/>
        <end position="80"/>
    </location>
</feature>
<keyword evidence="3" id="KW-0804">Transcription</keyword>
<dbReference type="PANTHER" id="PTHR13408">
    <property type="entry name" value="DNA-DIRECTED RNA POLYMERASE III"/>
    <property type="match status" value="1"/>
</dbReference>
<feature type="region of interest" description="Disordered" evidence="5">
    <location>
        <begin position="267"/>
        <end position="310"/>
    </location>
</feature>
<dbReference type="GO" id="GO:0042797">
    <property type="term" value="P:tRNA transcription by RNA polymerase III"/>
    <property type="evidence" value="ECO:0007669"/>
    <property type="project" value="TreeGrafter"/>
</dbReference>
<dbReference type="Pfam" id="PF05132">
    <property type="entry name" value="RNA_pol_Rpc4"/>
    <property type="match status" value="1"/>
</dbReference>
<proteinExistence type="predicted"/>
<evidence type="ECO:0000313" key="7">
    <source>
        <dbReference type="Proteomes" id="UP001383192"/>
    </source>
</evidence>
<evidence type="ECO:0000256" key="4">
    <source>
        <dbReference type="ARBA" id="ARBA00023242"/>
    </source>
</evidence>
<feature type="compositionally biased region" description="Low complexity" evidence="5">
    <location>
        <begin position="97"/>
        <end position="106"/>
    </location>
</feature>
<comment type="subcellular location">
    <subcellularLocation>
        <location evidence="1">Nucleus</location>
    </subcellularLocation>
</comment>
<reference evidence="6 7" key="1">
    <citation type="submission" date="2024-01" db="EMBL/GenBank/DDBJ databases">
        <title>A draft genome for a cacao thread blight-causing isolate of Paramarasmius palmivorus.</title>
        <authorList>
            <person name="Baruah I.K."/>
            <person name="Bukari Y."/>
            <person name="Amoako-Attah I."/>
            <person name="Meinhardt L.W."/>
            <person name="Bailey B.A."/>
            <person name="Cohen S.P."/>
        </authorList>
    </citation>
    <scope>NUCLEOTIDE SEQUENCE [LARGE SCALE GENOMIC DNA]</scope>
    <source>
        <strain evidence="6 7">GH-12</strain>
    </source>
</reference>
<keyword evidence="7" id="KW-1185">Reference proteome</keyword>
<feature type="region of interest" description="Disordered" evidence="5">
    <location>
        <begin position="390"/>
        <end position="409"/>
    </location>
</feature>
<feature type="compositionally biased region" description="Gly residues" evidence="5">
    <location>
        <begin position="1"/>
        <end position="10"/>
    </location>
</feature>
<keyword evidence="4" id="KW-0539">Nucleus</keyword>
<feature type="compositionally biased region" description="Polar residues" evidence="5">
    <location>
        <begin position="296"/>
        <end position="310"/>
    </location>
</feature>
<feature type="region of interest" description="Disordered" evidence="5">
    <location>
        <begin position="1"/>
        <end position="169"/>
    </location>
</feature>
<dbReference type="EMBL" id="JAYKXP010000007">
    <property type="protein sequence ID" value="KAK7056190.1"/>
    <property type="molecule type" value="Genomic_DNA"/>
</dbReference>
<accession>A0AAW0DX55</accession>
<dbReference type="Proteomes" id="UP001383192">
    <property type="component" value="Unassembled WGS sequence"/>
</dbReference>
<feature type="compositionally biased region" description="Acidic residues" evidence="5">
    <location>
        <begin position="160"/>
        <end position="169"/>
    </location>
</feature>
<evidence type="ECO:0008006" key="8">
    <source>
        <dbReference type="Google" id="ProtNLM"/>
    </source>
</evidence>
<dbReference type="GO" id="GO:0003677">
    <property type="term" value="F:DNA binding"/>
    <property type="evidence" value="ECO:0007669"/>
    <property type="project" value="InterPro"/>
</dbReference>
<comment type="caution">
    <text evidence="6">The sequence shown here is derived from an EMBL/GenBank/DDBJ whole genome shotgun (WGS) entry which is preliminary data.</text>
</comment>
<protein>
    <recommendedName>
        <fullName evidence="8">DNA-directed RNA polymerase III subunit RPC4</fullName>
    </recommendedName>
</protein>
<dbReference type="GO" id="GO:0005666">
    <property type="term" value="C:RNA polymerase III complex"/>
    <property type="evidence" value="ECO:0007669"/>
    <property type="project" value="InterPro"/>
</dbReference>
<feature type="compositionally biased region" description="Basic and acidic residues" evidence="5">
    <location>
        <begin position="148"/>
        <end position="159"/>
    </location>
</feature>
<evidence type="ECO:0000313" key="6">
    <source>
        <dbReference type="EMBL" id="KAK7056190.1"/>
    </source>
</evidence>
<evidence type="ECO:0000256" key="5">
    <source>
        <dbReference type="SAM" id="MobiDB-lite"/>
    </source>
</evidence>